<name>A0ACC3YCD3_COLTU</name>
<evidence type="ECO:0000313" key="1">
    <source>
        <dbReference type="EMBL" id="KAL0929465.1"/>
    </source>
</evidence>
<proteinExistence type="predicted"/>
<dbReference type="EMBL" id="VUJX02000017">
    <property type="protein sequence ID" value="KAL0929465.1"/>
    <property type="molecule type" value="Genomic_DNA"/>
</dbReference>
<evidence type="ECO:0000313" key="2">
    <source>
        <dbReference type="Proteomes" id="UP000805649"/>
    </source>
</evidence>
<gene>
    <name evidence="1" type="ORF">CTRU02_215631</name>
</gene>
<keyword evidence="2" id="KW-1185">Reference proteome</keyword>
<accession>A0ACC3YCD3</accession>
<reference evidence="1 2" key="1">
    <citation type="journal article" date="2020" name="Phytopathology">
        <title>Genome Sequence Resources of Colletotrichum truncatum, C. plurivorum, C. musicola, and C. sojae: Four Species Pathogenic to Soybean (Glycine max).</title>
        <authorList>
            <person name="Rogerio F."/>
            <person name="Boufleur T.R."/>
            <person name="Ciampi-Guillardi M."/>
            <person name="Sukno S.A."/>
            <person name="Thon M.R."/>
            <person name="Massola Junior N.S."/>
            <person name="Baroncelli R."/>
        </authorList>
    </citation>
    <scope>NUCLEOTIDE SEQUENCE [LARGE SCALE GENOMIC DNA]</scope>
    <source>
        <strain evidence="1 2">CMES1059</strain>
    </source>
</reference>
<sequence>MFRVLSLLTGPGANDQHNMSANQPALKGTGEQHGISIVLCPSSSFPHTFHLFDTSSLPFSFCSTSAVAITMPSDKDRLYVALYARGGQPKMPGLEDTYHWAFLVGPKHESANSRGRRIHAKETMTLAGEPPMPQMQWEYESKKVTMAPTSAILVRVVIAKIEDKDRLKSIFEEISLESEDFNCVKFVKDGWRAAQKDNKALGTSAKGWKAIRDTAMWYVEKKRAEHRFDGTGTYDPTKVPTWDMLEDKELIP</sequence>
<protein>
    <submittedName>
        <fullName evidence="1">Uncharacterized protein</fullName>
    </submittedName>
</protein>
<organism evidence="1 2">
    <name type="scientific">Colletotrichum truncatum</name>
    <name type="common">Anthracnose fungus</name>
    <name type="synonym">Colletotrichum capsici</name>
    <dbReference type="NCBI Taxonomy" id="5467"/>
    <lineage>
        <taxon>Eukaryota</taxon>
        <taxon>Fungi</taxon>
        <taxon>Dikarya</taxon>
        <taxon>Ascomycota</taxon>
        <taxon>Pezizomycotina</taxon>
        <taxon>Sordariomycetes</taxon>
        <taxon>Hypocreomycetidae</taxon>
        <taxon>Glomerellales</taxon>
        <taxon>Glomerellaceae</taxon>
        <taxon>Colletotrichum</taxon>
        <taxon>Colletotrichum truncatum species complex</taxon>
    </lineage>
</organism>
<dbReference type="Proteomes" id="UP000805649">
    <property type="component" value="Unassembled WGS sequence"/>
</dbReference>
<comment type="caution">
    <text evidence="1">The sequence shown here is derived from an EMBL/GenBank/DDBJ whole genome shotgun (WGS) entry which is preliminary data.</text>
</comment>